<keyword evidence="3" id="KW-1185">Reference proteome</keyword>
<proteinExistence type="predicted"/>
<name>A0A444YNU9_ARAHY</name>
<gene>
    <name evidence="2" type="ORF">Ahy_B06g082637</name>
</gene>
<dbReference type="AlphaFoldDB" id="A0A444YNU9"/>
<evidence type="ECO:0000313" key="2">
    <source>
        <dbReference type="EMBL" id="RYR03587.1"/>
    </source>
</evidence>
<sequence>MVKKGFHCLGGKLYMWEVVHVDGNLEVVHKEVDGCIGVVLKNVVIEDYVGDMGHRERSPSRRHSSSFSPLPHAVTHHPHAVTVTPLPRSPLPTHHSRTPLRYWRIIAPLHPSALAVTSSSPSGRTAFILSSLIVIEKGCSQEQGYYNGMCVQQCYSMNLLQLAFCLLCFYLFPLSKTYCDHRHLFSITSAPDDNYLSVHIKILGDWTRNLKAKFVKACHPPLNGQSGLLRADCIKEDSQSR</sequence>
<reference evidence="2 3" key="1">
    <citation type="submission" date="2019-01" db="EMBL/GenBank/DDBJ databases">
        <title>Sequencing of cultivated peanut Arachis hypogaea provides insights into genome evolution and oil improvement.</title>
        <authorList>
            <person name="Chen X."/>
        </authorList>
    </citation>
    <scope>NUCLEOTIDE SEQUENCE [LARGE SCALE GENOMIC DNA]</scope>
    <source>
        <strain evidence="3">cv. Fuhuasheng</strain>
        <tissue evidence="2">Leaves</tissue>
    </source>
</reference>
<dbReference type="InterPro" id="IPR013112">
    <property type="entry name" value="FAD-bd_8"/>
</dbReference>
<dbReference type="EMBL" id="SDMP01000016">
    <property type="protein sequence ID" value="RYR03587.1"/>
    <property type="molecule type" value="Genomic_DNA"/>
</dbReference>
<feature type="domain" description="FAD-binding 8" evidence="1">
    <location>
        <begin position="181"/>
        <end position="220"/>
    </location>
</feature>
<evidence type="ECO:0000313" key="3">
    <source>
        <dbReference type="Proteomes" id="UP000289738"/>
    </source>
</evidence>
<dbReference type="Pfam" id="PF08022">
    <property type="entry name" value="FAD_binding_8"/>
    <property type="match status" value="1"/>
</dbReference>
<dbReference type="GO" id="GO:0016491">
    <property type="term" value="F:oxidoreductase activity"/>
    <property type="evidence" value="ECO:0007669"/>
    <property type="project" value="InterPro"/>
</dbReference>
<protein>
    <recommendedName>
        <fullName evidence="1">FAD-binding 8 domain-containing protein</fullName>
    </recommendedName>
</protein>
<comment type="caution">
    <text evidence="2">The sequence shown here is derived from an EMBL/GenBank/DDBJ whole genome shotgun (WGS) entry which is preliminary data.</text>
</comment>
<evidence type="ECO:0000259" key="1">
    <source>
        <dbReference type="Pfam" id="PF08022"/>
    </source>
</evidence>
<organism evidence="2 3">
    <name type="scientific">Arachis hypogaea</name>
    <name type="common">Peanut</name>
    <dbReference type="NCBI Taxonomy" id="3818"/>
    <lineage>
        <taxon>Eukaryota</taxon>
        <taxon>Viridiplantae</taxon>
        <taxon>Streptophyta</taxon>
        <taxon>Embryophyta</taxon>
        <taxon>Tracheophyta</taxon>
        <taxon>Spermatophyta</taxon>
        <taxon>Magnoliopsida</taxon>
        <taxon>eudicotyledons</taxon>
        <taxon>Gunneridae</taxon>
        <taxon>Pentapetalae</taxon>
        <taxon>rosids</taxon>
        <taxon>fabids</taxon>
        <taxon>Fabales</taxon>
        <taxon>Fabaceae</taxon>
        <taxon>Papilionoideae</taxon>
        <taxon>50 kb inversion clade</taxon>
        <taxon>dalbergioids sensu lato</taxon>
        <taxon>Dalbergieae</taxon>
        <taxon>Pterocarpus clade</taxon>
        <taxon>Arachis</taxon>
    </lineage>
</organism>
<dbReference type="Proteomes" id="UP000289738">
    <property type="component" value="Chromosome B06"/>
</dbReference>
<dbReference type="STRING" id="3818.A0A444YNU9"/>
<accession>A0A444YNU9</accession>